<organism evidence="1 2">
    <name type="scientific">Acidithiobacillus thiooxidans</name>
    <name type="common">Thiobacillus thiooxidans</name>
    <dbReference type="NCBI Taxonomy" id="930"/>
    <lineage>
        <taxon>Bacteria</taxon>
        <taxon>Pseudomonadati</taxon>
        <taxon>Pseudomonadota</taxon>
        <taxon>Acidithiobacillia</taxon>
        <taxon>Acidithiobacillales</taxon>
        <taxon>Acidithiobacillaceae</taxon>
        <taxon>Acidithiobacillus</taxon>
    </lineage>
</organism>
<protein>
    <recommendedName>
        <fullName evidence="3">N-acetyltransferase domain-containing protein</fullName>
    </recommendedName>
</protein>
<reference evidence="1 2" key="1">
    <citation type="journal article" date="2016" name="Int. J. Mol. Sci.">
        <title>Comparative genomics of the extreme acidophile Acidithiobacillus thiooxidans reveals intraspecific divergence and niche adaptation.</title>
        <authorList>
            <person name="Zhang X."/>
            <person name="Feng X."/>
            <person name="Tao J."/>
            <person name="Ma L."/>
            <person name="Xiao Y."/>
            <person name="Liang Y."/>
            <person name="Liu X."/>
            <person name="Yin H."/>
        </authorList>
    </citation>
    <scope>NUCLEOTIDE SEQUENCE [LARGE SCALE GENOMIC DNA]</scope>
    <source>
        <strain evidence="1 2">A02</strain>
    </source>
</reference>
<dbReference type="InterPro" id="IPR016181">
    <property type="entry name" value="Acyl_CoA_acyltransferase"/>
</dbReference>
<evidence type="ECO:0008006" key="3">
    <source>
        <dbReference type="Google" id="ProtNLM"/>
    </source>
</evidence>
<comment type="caution">
    <text evidence="1">The sequence shown here is derived from an EMBL/GenBank/DDBJ whole genome shotgun (WGS) entry which is preliminary data.</text>
</comment>
<evidence type="ECO:0000313" key="1">
    <source>
        <dbReference type="EMBL" id="OCX77307.1"/>
    </source>
</evidence>
<gene>
    <name evidence="1" type="ORF">A6P07_00365</name>
</gene>
<sequence>MLWQEIKQATKGHTSMSTEILKFTHDDGPEHQALFSLVGHFISNPVIPARLGAPITTKPGDIWLVAKEGDKPCGCCVITLHKNGAAKLHGLYVAPYKADNALYLALVHRAAEEVTAAQGKMVRHTTLPEFAGWMTQEGWKPGLVRGKYTTYEKEL</sequence>
<name>A0A1C2IYR5_ACITH</name>
<dbReference type="Proteomes" id="UP000094893">
    <property type="component" value="Unassembled WGS sequence"/>
</dbReference>
<proteinExistence type="predicted"/>
<dbReference type="EMBL" id="LWSA01000005">
    <property type="protein sequence ID" value="OCX77307.1"/>
    <property type="molecule type" value="Genomic_DNA"/>
</dbReference>
<dbReference type="SUPFAM" id="SSF55729">
    <property type="entry name" value="Acyl-CoA N-acyltransferases (Nat)"/>
    <property type="match status" value="1"/>
</dbReference>
<accession>A0A1C2IYR5</accession>
<evidence type="ECO:0000313" key="2">
    <source>
        <dbReference type="Proteomes" id="UP000094893"/>
    </source>
</evidence>
<dbReference type="AlphaFoldDB" id="A0A1C2IYR5"/>